<evidence type="ECO:0000256" key="1">
    <source>
        <dbReference type="SAM" id="MobiDB-lite"/>
    </source>
</evidence>
<proteinExistence type="predicted"/>
<dbReference type="PROSITE" id="PS51257">
    <property type="entry name" value="PROKAR_LIPOPROTEIN"/>
    <property type="match status" value="1"/>
</dbReference>
<protein>
    <submittedName>
        <fullName evidence="4">DUF4232 domain-containing protein</fullName>
    </submittedName>
</protein>
<gene>
    <name evidence="4" type="ORF">NON19_24840</name>
</gene>
<dbReference type="EMBL" id="JANFNH010000038">
    <property type="protein sequence ID" value="MCQ4045169.1"/>
    <property type="molecule type" value="Genomic_DNA"/>
</dbReference>
<dbReference type="RefSeq" id="WP_255931301.1">
    <property type="nucleotide sequence ID" value="NZ_JANFNH010000038.1"/>
</dbReference>
<keyword evidence="5" id="KW-1185">Reference proteome</keyword>
<feature type="signal peptide" evidence="2">
    <location>
        <begin position="1"/>
        <end position="27"/>
    </location>
</feature>
<feature type="chain" id="PRO_5045878124" evidence="2">
    <location>
        <begin position="28"/>
        <end position="222"/>
    </location>
</feature>
<dbReference type="Pfam" id="PF14016">
    <property type="entry name" value="DUF4232"/>
    <property type="match status" value="1"/>
</dbReference>
<evidence type="ECO:0000313" key="4">
    <source>
        <dbReference type="EMBL" id="MCQ4045169.1"/>
    </source>
</evidence>
<organism evidence="4 5">
    <name type="scientific">Streptantibioticus rubrisoli</name>
    <dbReference type="NCBI Taxonomy" id="1387313"/>
    <lineage>
        <taxon>Bacteria</taxon>
        <taxon>Bacillati</taxon>
        <taxon>Actinomycetota</taxon>
        <taxon>Actinomycetes</taxon>
        <taxon>Kitasatosporales</taxon>
        <taxon>Streptomycetaceae</taxon>
        <taxon>Streptantibioticus</taxon>
    </lineage>
</organism>
<name>A0ABT1PII3_9ACTN</name>
<feature type="domain" description="DUF4232" evidence="3">
    <location>
        <begin position="86"/>
        <end position="219"/>
    </location>
</feature>
<keyword evidence="2" id="KW-0732">Signal</keyword>
<feature type="region of interest" description="Disordered" evidence="1">
    <location>
        <begin position="46"/>
        <end position="89"/>
    </location>
</feature>
<accession>A0ABT1PII3</accession>
<comment type="caution">
    <text evidence="4">The sequence shown here is derived from an EMBL/GenBank/DDBJ whole genome shotgun (WGS) entry which is preliminary data.</text>
</comment>
<evidence type="ECO:0000313" key="5">
    <source>
        <dbReference type="Proteomes" id="UP001206206"/>
    </source>
</evidence>
<reference evidence="4 5" key="1">
    <citation type="submission" date="2022-06" db="EMBL/GenBank/DDBJ databases">
        <title>Draft genome sequence of type strain Streptomyces rubrisoli DSM 42083.</title>
        <authorList>
            <person name="Duangmal K."/>
            <person name="Klaysubun C."/>
        </authorList>
    </citation>
    <scope>NUCLEOTIDE SEQUENCE [LARGE SCALE GENOMIC DNA]</scope>
    <source>
        <strain evidence="4 5">DSM 42083</strain>
    </source>
</reference>
<sequence length="222" mass="21584">MRSTTARRRIPAVATQAAVLAAVGALALTACSSGNGSSNASNASIATGGGNSSTAASNGGSASGSGSASAQGSQTSTHGSGGVPACTTGQLKVDQENPDVGAGQYYSKLVFTNASGTTCTLTGFPGVSYVKQGGVQSGNAAVRTGGHVTTVTLHAHGGRASAVLHDANGVGGYDPGQCQLSSAEGLRVYPPNQKAALFIPWKHDHCAGASVHSLTIGAVTAG</sequence>
<feature type="compositionally biased region" description="Low complexity" evidence="1">
    <location>
        <begin position="46"/>
        <end position="78"/>
    </location>
</feature>
<evidence type="ECO:0000256" key="2">
    <source>
        <dbReference type="SAM" id="SignalP"/>
    </source>
</evidence>
<dbReference type="Proteomes" id="UP001206206">
    <property type="component" value="Unassembled WGS sequence"/>
</dbReference>
<evidence type="ECO:0000259" key="3">
    <source>
        <dbReference type="Pfam" id="PF14016"/>
    </source>
</evidence>
<dbReference type="InterPro" id="IPR025326">
    <property type="entry name" value="DUF4232"/>
</dbReference>